<comment type="caution">
    <text evidence="1">The sequence shown here is derived from an EMBL/GenBank/DDBJ whole genome shotgun (WGS) entry which is preliminary data.</text>
</comment>
<keyword evidence="2" id="KW-1185">Reference proteome</keyword>
<sequence length="221" mass="25097">MTEKTAYVDNARGYAQGENFLMKGQPGRLDALVFNTTGLNQCPPEKFNAIDVDVLAQETESDVVWKNPRRFWMMDRLTIALVGEPRDFQGLMFNFVAEMQMPADFTPDRGQTAIAYRPSQISRVSRYEFLSGRPVFLLRSPEGVTFVMQTYTNHKASDLAEADLPELGHRLQLADGWQFKAKTLDRDLILDTNGLAHIVADDLENMYQGCTEDVTNVDPWH</sequence>
<evidence type="ECO:0000313" key="2">
    <source>
        <dbReference type="Proteomes" id="UP001595909"/>
    </source>
</evidence>
<protein>
    <submittedName>
        <fullName evidence="1">Uncharacterized protein</fullName>
    </submittedName>
</protein>
<organism evidence="1 2">
    <name type="scientific">Actinomycetospora chibensis</name>
    <dbReference type="NCBI Taxonomy" id="663606"/>
    <lineage>
        <taxon>Bacteria</taxon>
        <taxon>Bacillati</taxon>
        <taxon>Actinomycetota</taxon>
        <taxon>Actinomycetes</taxon>
        <taxon>Pseudonocardiales</taxon>
        <taxon>Pseudonocardiaceae</taxon>
        <taxon>Actinomycetospora</taxon>
    </lineage>
</organism>
<reference evidence="2" key="1">
    <citation type="journal article" date="2019" name="Int. J. Syst. Evol. Microbiol.">
        <title>The Global Catalogue of Microorganisms (GCM) 10K type strain sequencing project: providing services to taxonomists for standard genome sequencing and annotation.</title>
        <authorList>
            <consortium name="The Broad Institute Genomics Platform"/>
            <consortium name="The Broad Institute Genome Sequencing Center for Infectious Disease"/>
            <person name="Wu L."/>
            <person name="Ma J."/>
        </authorList>
    </citation>
    <scope>NUCLEOTIDE SEQUENCE [LARGE SCALE GENOMIC DNA]</scope>
    <source>
        <strain evidence="2">CCUG 50347</strain>
    </source>
</reference>
<dbReference type="EMBL" id="JBHSIM010000018">
    <property type="protein sequence ID" value="MFC4832560.1"/>
    <property type="molecule type" value="Genomic_DNA"/>
</dbReference>
<dbReference type="RefSeq" id="WP_274187639.1">
    <property type="nucleotide sequence ID" value="NZ_BAABHN010000018.1"/>
</dbReference>
<gene>
    <name evidence="1" type="ORF">ACFPEL_09070</name>
</gene>
<proteinExistence type="predicted"/>
<name>A0ABV9RFN8_9PSEU</name>
<evidence type="ECO:0000313" key="1">
    <source>
        <dbReference type="EMBL" id="MFC4832560.1"/>
    </source>
</evidence>
<dbReference type="Proteomes" id="UP001595909">
    <property type="component" value="Unassembled WGS sequence"/>
</dbReference>
<accession>A0ABV9RFN8</accession>